<evidence type="ECO:0000313" key="3">
    <source>
        <dbReference type="EMBL" id="TWP37457.1"/>
    </source>
</evidence>
<reference evidence="3 4" key="1">
    <citation type="submission" date="2019-05" db="EMBL/GenBank/DDBJ databases">
        <authorList>
            <person name="Lee S.D."/>
        </authorList>
    </citation>
    <scope>NUCLEOTIDE SEQUENCE [LARGE SCALE GENOMIC DNA]</scope>
    <source>
        <strain evidence="3 4">C5-26</strain>
    </source>
</reference>
<dbReference type="Pfam" id="PF01548">
    <property type="entry name" value="DEDD_Tnp_IS110"/>
    <property type="match status" value="1"/>
</dbReference>
<feature type="compositionally biased region" description="Basic and acidic residues" evidence="1">
    <location>
        <begin position="313"/>
        <end position="331"/>
    </location>
</feature>
<dbReference type="Proteomes" id="UP000320244">
    <property type="component" value="Unassembled WGS sequence"/>
</dbReference>
<dbReference type="InterPro" id="IPR002525">
    <property type="entry name" value="Transp_IS110-like_N"/>
</dbReference>
<feature type="compositionally biased region" description="Polar residues" evidence="1">
    <location>
        <begin position="368"/>
        <end position="379"/>
    </location>
</feature>
<feature type="compositionally biased region" description="Low complexity" evidence="1">
    <location>
        <begin position="342"/>
        <end position="367"/>
    </location>
</feature>
<evidence type="ECO:0000256" key="1">
    <source>
        <dbReference type="SAM" id="MobiDB-lite"/>
    </source>
</evidence>
<dbReference type="InterPro" id="IPR047650">
    <property type="entry name" value="Transpos_IS110"/>
</dbReference>
<feature type="compositionally biased region" description="Polar residues" evidence="1">
    <location>
        <begin position="386"/>
        <end position="395"/>
    </location>
</feature>
<dbReference type="PANTHER" id="PTHR33055:SF15">
    <property type="entry name" value="TRANSPOSASE-RELATED"/>
    <property type="match status" value="1"/>
</dbReference>
<reference evidence="3 4" key="2">
    <citation type="submission" date="2019-08" db="EMBL/GenBank/DDBJ databases">
        <title>Jejuicoccus antrihumi gen. nov., sp. nov., a new member of the family Dermacoccaceae isolated from a cave.</title>
        <authorList>
            <person name="Schumann P."/>
            <person name="Kim I.S."/>
        </authorList>
    </citation>
    <scope>NUCLEOTIDE SEQUENCE [LARGE SCALE GENOMIC DNA]</scope>
    <source>
        <strain evidence="3 4">C5-26</strain>
    </source>
</reference>
<dbReference type="EMBL" id="VCQV01000006">
    <property type="protein sequence ID" value="TWP37457.1"/>
    <property type="molecule type" value="Genomic_DNA"/>
</dbReference>
<dbReference type="OrthoDB" id="9815354at2"/>
<protein>
    <recommendedName>
        <fullName evidence="2">Transposase IS110-like N-terminal domain-containing protein</fullName>
    </recommendedName>
</protein>
<feature type="domain" description="Transposase IS110-like N-terminal" evidence="2">
    <location>
        <begin position="18"/>
        <end position="108"/>
    </location>
</feature>
<gene>
    <name evidence="3" type="ORF">FGL98_06710</name>
</gene>
<evidence type="ECO:0000259" key="2">
    <source>
        <dbReference type="Pfam" id="PF01548"/>
    </source>
</evidence>
<keyword evidence="4" id="KW-1185">Reference proteome</keyword>
<dbReference type="GO" id="GO:0003677">
    <property type="term" value="F:DNA binding"/>
    <property type="evidence" value="ECO:0007669"/>
    <property type="project" value="InterPro"/>
</dbReference>
<proteinExistence type="predicted"/>
<organism evidence="3 4">
    <name type="scientific">Leekyejoonella antrihumi</name>
    <dbReference type="NCBI Taxonomy" id="1660198"/>
    <lineage>
        <taxon>Bacteria</taxon>
        <taxon>Bacillati</taxon>
        <taxon>Actinomycetota</taxon>
        <taxon>Actinomycetes</taxon>
        <taxon>Micrococcales</taxon>
        <taxon>Dermacoccaceae</taxon>
        <taxon>Leekyejoonella</taxon>
    </lineage>
</organism>
<dbReference type="GO" id="GO:0006313">
    <property type="term" value="P:DNA transposition"/>
    <property type="evidence" value="ECO:0007669"/>
    <property type="project" value="InterPro"/>
</dbReference>
<dbReference type="PANTHER" id="PTHR33055">
    <property type="entry name" value="TRANSPOSASE FOR INSERTION SEQUENCE ELEMENT IS1111A"/>
    <property type="match status" value="1"/>
</dbReference>
<feature type="region of interest" description="Disordered" evidence="1">
    <location>
        <begin position="200"/>
        <end position="220"/>
    </location>
</feature>
<feature type="region of interest" description="Disordered" evidence="1">
    <location>
        <begin position="232"/>
        <end position="406"/>
    </location>
</feature>
<evidence type="ECO:0000313" key="4">
    <source>
        <dbReference type="Proteomes" id="UP000320244"/>
    </source>
</evidence>
<name>A0A563E4K1_9MICO</name>
<comment type="caution">
    <text evidence="3">The sequence shown here is derived from an EMBL/GenBank/DDBJ whole genome shotgun (WGS) entry which is preliminary data.</text>
</comment>
<accession>A0A563E4K1</accession>
<dbReference type="GO" id="GO:0004803">
    <property type="term" value="F:transposase activity"/>
    <property type="evidence" value="ECO:0007669"/>
    <property type="project" value="InterPro"/>
</dbReference>
<sequence length="439" mass="48280">MDCVAVRIPTSAEVFEPCAPPFYYLLEAAGLVVWLVNARDVKHVPGRPKSDKLDSVWLCKLNERGMLRPSFIPPVQILALRDYTRLRFDLIGERTHHIQRLEKLLEELIKLSAVVTDLMGVSSRAMLAALIAGQRDPQALADLAKGRLRVKQAALVEALTGRFDAHHGELASVLLGQIDTLNEQIAGLDERIDQLLADMPAAQPPAGGGANSNGEPAYPCAADRLDEITGIGRHTRRPTSPRSAPTWACSPPTHTWSPGPRCARAQASPVPDPRREDGQGQPLPQGRARRGRRQCRTHPHPTREPIPTPRPAHRQEQGTGRDHAHDPDHRVGNRSPTPPPVTTTSAKTSTTSESNPSAPSATTSTNSKHSATKSPSSPRRSHDYQPNEQLLSGQSPGHRWEVGHRRRRHRHGEIARMNWGSAASVTRQGVRFGRTWLTH</sequence>
<feature type="compositionally biased region" description="Basic residues" evidence="1">
    <location>
        <begin position="287"/>
        <end position="300"/>
    </location>
</feature>
<dbReference type="AlphaFoldDB" id="A0A563E4K1"/>